<dbReference type="Gramene" id="TraesJUL4B03G02312080.1">
    <property type="protein sequence ID" value="TraesJUL4B03G02312080.1"/>
    <property type="gene ID" value="TraesJUL4B03G02312080"/>
</dbReference>
<dbReference type="Gramene" id="TraesSYM4B03G02315350.1">
    <property type="protein sequence ID" value="TraesSYM4B03G02315350.1"/>
    <property type="gene ID" value="TraesSYM4B03G02315350"/>
</dbReference>
<dbReference type="Gramene" id="TraesNOR4B03G02305650.1">
    <property type="protein sequence ID" value="TraesNOR4B03G02305650.1"/>
    <property type="gene ID" value="TraesNOR4B03G02305650"/>
</dbReference>
<keyword evidence="3" id="KW-1185">Reference proteome</keyword>
<accession>A0A3B6IQ14</accession>
<dbReference type="Gramene" id="TraesCLE_scaffold_003411_01G000100.1">
    <property type="protein sequence ID" value="TraesCLE_scaffold_003411_01G000100.1"/>
    <property type="gene ID" value="TraesCLE_scaffold_003411_01G000100"/>
</dbReference>
<dbReference type="STRING" id="4565.A0A3B6IQ14"/>
<dbReference type="Gramene" id="TraesARI4B03G02324420.1">
    <property type="protein sequence ID" value="TraesARI4B03G02324420.1"/>
    <property type="gene ID" value="TraesARI4B03G02324420"/>
</dbReference>
<dbReference type="Proteomes" id="UP000019116">
    <property type="component" value="Chromosome 4B"/>
</dbReference>
<organism evidence="2">
    <name type="scientific">Triticum aestivum</name>
    <name type="common">Wheat</name>
    <dbReference type="NCBI Taxonomy" id="4565"/>
    <lineage>
        <taxon>Eukaryota</taxon>
        <taxon>Viridiplantae</taxon>
        <taxon>Streptophyta</taxon>
        <taxon>Embryophyta</taxon>
        <taxon>Tracheophyta</taxon>
        <taxon>Spermatophyta</taxon>
        <taxon>Magnoliopsida</taxon>
        <taxon>Liliopsida</taxon>
        <taxon>Poales</taxon>
        <taxon>Poaceae</taxon>
        <taxon>BOP clade</taxon>
        <taxon>Pooideae</taxon>
        <taxon>Triticodae</taxon>
        <taxon>Triticeae</taxon>
        <taxon>Triticinae</taxon>
        <taxon>Triticum</taxon>
    </lineage>
</organism>
<dbReference type="Gramene" id="TraesMAC4B03G02287820.1">
    <property type="protein sequence ID" value="TraesMAC4B03G02287820.1"/>
    <property type="gene ID" value="TraesMAC4B03G02287820"/>
</dbReference>
<dbReference type="Gramene" id="TraesLDM4B03G02288540.1">
    <property type="protein sequence ID" value="TraesLDM4B03G02288540.1"/>
    <property type="gene ID" value="TraesLDM4B03G02288540"/>
</dbReference>
<evidence type="ECO:0000256" key="1">
    <source>
        <dbReference type="SAM" id="MobiDB-lite"/>
    </source>
</evidence>
<dbReference type="Gramene" id="TraesWEE_scaffold_003437_01G000100.1">
    <property type="protein sequence ID" value="TraesWEE_scaffold_003437_01G000100.1"/>
    <property type="gene ID" value="TraesWEE_scaffold_003437_01G000100"/>
</dbReference>
<proteinExistence type="predicted"/>
<evidence type="ECO:0000313" key="3">
    <source>
        <dbReference type="Proteomes" id="UP000019116"/>
    </source>
</evidence>
<protein>
    <submittedName>
        <fullName evidence="2">Uncharacterized protein</fullName>
    </submittedName>
</protein>
<dbReference type="EnsemblPlants" id="TraesCS4B02G148300.1">
    <property type="protein sequence ID" value="TraesCS4B02G148300.1"/>
    <property type="gene ID" value="TraesCS4B02G148300"/>
</dbReference>
<dbReference type="Gramene" id="TraesCS4B02G148300.1">
    <property type="protein sequence ID" value="TraesCS4B02G148300.1"/>
    <property type="gene ID" value="TraesCS4B02G148300"/>
</dbReference>
<reference evidence="2" key="1">
    <citation type="submission" date="2018-08" db="EMBL/GenBank/DDBJ databases">
        <authorList>
            <person name="Rossello M."/>
        </authorList>
    </citation>
    <scope>NUCLEOTIDE SEQUENCE [LARGE SCALE GENOMIC DNA]</scope>
    <source>
        <strain evidence="2">cv. Chinese Spring</strain>
    </source>
</reference>
<dbReference type="Gramene" id="TraesLAC4B03G02241960.1">
    <property type="protein sequence ID" value="TraesLAC4B03G02241960.1"/>
    <property type="gene ID" value="TraesLAC4B03G02241960"/>
</dbReference>
<dbReference type="OMA" id="HGSPWVA"/>
<dbReference type="Gramene" id="TraesROB_scaffold_000535_01G000100.1">
    <property type="protein sequence ID" value="TraesROB_scaffold_000535_01G000100.1"/>
    <property type="gene ID" value="TraesROB_scaffold_000535_01G000100"/>
</dbReference>
<dbReference type="OrthoDB" id="242910at2759"/>
<sequence length="123" mass="13629">MQSYLHELPSTYNLVMLDLVRRGRLLYKHNEGRLLVKIYFKRAGEPLELKSPPDSRVEPEPPLEHESDVQEVELRMDHDMVVAGARIIKSAGGIRGGAVPAAGHGSPWVAADAQGEFRCQDGV</sequence>
<dbReference type="PaxDb" id="4565-Traes_4BS_EBB9610BB.2"/>
<dbReference type="RefSeq" id="XP_044369377.1">
    <property type="nucleotide sequence ID" value="XM_044513442.1"/>
</dbReference>
<dbReference type="Gramene" id="TraesCAD_scaffold_021134_01G000200.1">
    <property type="protein sequence ID" value="TraesCAD_scaffold_021134_01G000200.1"/>
    <property type="gene ID" value="TraesCAD_scaffold_021134_01G000200"/>
</dbReference>
<dbReference type="Gramene" id="TraesJAG4B03G02287750.1">
    <property type="protein sequence ID" value="TraesJAG4B03G02287750.1"/>
    <property type="gene ID" value="TraesJAG4B03G02287750"/>
</dbReference>
<reference evidence="2" key="2">
    <citation type="submission" date="2018-10" db="UniProtKB">
        <authorList>
            <consortium name="EnsemblPlants"/>
        </authorList>
    </citation>
    <scope>IDENTIFICATION</scope>
</reference>
<evidence type="ECO:0000313" key="2">
    <source>
        <dbReference type="EnsemblPlants" id="TraesCS4B02G148300.1"/>
    </source>
</evidence>
<dbReference type="GeneID" id="123091841"/>
<feature type="region of interest" description="Disordered" evidence="1">
    <location>
        <begin position="47"/>
        <end position="67"/>
    </location>
</feature>
<name>A0A3B6IQ14_WHEAT</name>
<gene>
    <name evidence="2" type="primary">LOC123091841</name>
</gene>
<dbReference type="Gramene" id="TraesCS4B03G0360400.1">
    <property type="protein sequence ID" value="TraesCS4B03G0360400.1.CDS"/>
    <property type="gene ID" value="TraesCS4B03G0360400"/>
</dbReference>
<dbReference type="AlphaFoldDB" id="A0A3B6IQ14"/>